<evidence type="ECO:0000313" key="4">
    <source>
        <dbReference type="Proteomes" id="UP000664167"/>
    </source>
</evidence>
<dbReference type="SUPFAM" id="SSF160935">
    <property type="entry name" value="VPA0735-like"/>
    <property type="match status" value="1"/>
</dbReference>
<gene>
    <name evidence="3" type="ORF">J0695_24810</name>
</gene>
<evidence type="ECO:0000313" key="3">
    <source>
        <dbReference type="EMBL" id="MBO0514993.1"/>
    </source>
</evidence>
<dbReference type="AlphaFoldDB" id="A0A939FAJ7"/>
<feature type="domain" description="DUF1254" evidence="2">
    <location>
        <begin position="67"/>
        <end position="174"/>
    </location>
</feature>
<dbReference type="InterPro" id="IPR010679">
    <property type="entry name" value="DUF1254"/>
</dbReference>
<dbReference type="Gene3D" id="1.10.3360.10">
    <property type="entry name" value="VPA0735-like domain"/>
    <property type="match status" value="1"/>
</dbReference>
<dbReference type="Gene3D" id="2.60.120.600">
    <property type="entry name" value="Domain of unknown function DUF1214, C-terminal domain"/>
    <property type="match status" value="1"/>
</dbReference>
<comment type="caution">
    <text evidence="3">The sequence shown here is derived from an EMBL/GenBank/DDBJ whole genome shotgun (WGS) entry which is preliminary data.</text>
</comment>
<organism evidence="3 4">
    <name type="scientific">Streptomyces beijiangensis</name>
    <dbReference type="NCBI Taxonomy" id="163361"/>
    <lineage>
        <taxon>Bacteria</taxon>
        <taxon>Bacillati</taxon>
        <taxon>Actinomycetota</taxon>
        <taxon>Actinomycetes</taxon>
        <taxon>Kitasatosporales</taxon>
        <taxon>Streptomycetaceae</taxon>
        <taxon>Streptomyces</taxon>
    </lineage>
</organism>
<evidence type="ECO:0000259" key="1">
    <source>
        <dbReference type="Pfam" id="PF06742"/>
    </source>
</evidence>
<dbReference type="Pfam" id="PF06863">
    <property type="entry name" value="DUF1254"/>
    <property type="match status" value="1"/>
</dbReference>
<sequence length="469" mass="50864">MSKQRWADLVDTSSEGGYPTAAAAAALQAEMQFQRGVQLHTWALPAVALAAMRRACQTHFGTGCTTLVSWRRIGPETLAVTSNPDVSYAFAWLDLKTDGPTVIEAAPNLQGLIDDAWQRPVTDIGAAGPDAGAGGRYLIVPPGWHQPLPEGYFICHARTYRAFVFLRGFFTPEHPDAGLAQINATRIYPLSAAGAPPPMNRVDGAGTAVDALPPSDHTYFTYLADILDEEPADREDFTMRGLAAGLGIIPGRPFAPSRELTEILDTAAAVGDKYGAVVVYNPDEHLRVWPQRHWTSNMIPSPYVTADPQFLTPTHQDVDGRLTFFYAAFSTSDAMFLAMPGKGAQYAGAFYDADGNRLQGEHSYTLHIPADVPAANYWSLVLYDATTRCLLDNGQDLPTIASHQNLHLNADGSADLHIGPRPPATGTQNWIKTVPGHGWFAGLRLYGPTQAFFDRAWTPGDLTRTSTEA</sequence>
<keyword evidence="4" id="KW-1185">Reference proteome</keyword>
<dbReference type="Proteomes" id="UP000664167">
    <property type="component" value="Unassembled WGS sequence"/>
</dbReference>
<reference evidence="3" key="1">
    <citation type="submission" date="2021-03" db="EMBL/GenBank/DDBJ databases">
        <title>Streptomyces poriferae sp. nov., a novel marine sponge-derived Actinobacteria species with anti-MRSA activity.</title>
        <authorList>
            <person name="Sandoval-Powers M."/>
            <person name="Kralova S."/>
            <person name="Nguyen G.-S."/>
            <person name="Fawwal D."/>
            <person name="Degnes K."/>
            <person name="Klinkenberg G."/>
            <person name="Sletta H."/>
            <person name="Wentzel A."/>
            <person name="Liles M.R."/>
        </authorList>
    </citation>
    <scope>NUCLEOTIDE SEQUENCE</scope>
    <source>
        <strain evidence="3">DSM 41794</strain>
    </source>
</reference>
<accession>A0A939FAJ7</accession>
<protein>
    <submittedName>
        <fullName evidence="3">DUF1254 domain-containing protein</fullName>
    </submittedName>
</protein>
<dbReference type="PANTHER" id="PTHR36509:SF3">
    <property type="entry name" value="SIGNAL PEPTIDE PROTEIN"/>
    <property type="match status" value="1"/>
</dbReference>
<dbReference type="RefSeq" id="WP_206965349.1">
    <property type="nucleotide sequence ID" value="NZ_BAAAJJ010000001.1"/>
</dbReference>
<dbReference type="Pfam" id="PF06742">
    <property type="entry name" value="DUF1214"/>
    <property type="match status" value="1"/>
</dbReference>
<evidence type="ECO:0000259" key="2">
    <source>
        <dbReference type="Pfam" id="PF06863"/>
    </source>
</evidence>
<name>A0A939FAJ7_9ACTN</name>
<dbReference type="InterPro" id="IPR010621">
    <property type="entry name" value="DUF1214"/>
</dbReference>
<proteinExistence type="predicted"/>
<dbReference type="Gene3D" id="2.60.40.1610">
    <property type="entry name" value="Domain of unknown function DUF1254"/>
    <property type="match status" value="1"/>
</dbReference>
<feature type="domain" description="DUF1214" evidence="1">
    <location>
        <begin position="344"/>
        <end position="450"/>
    </location>
</feature>
<dbReference type="InterPro" id="IPR037050">
    <property type="entry name" value="DUF1254_sf"/>
</dbReference>
<dbReference type="EMBL" id="JAFLRJ010000250">
    <property type="protein sequence ID" value="MBO0514993.1"/>
    <property type="molecule type" value="Genomic_DNA"/>
</dbReference>
<dbReference type="PANTHER" id="PTHR36509">
    <property type="entry name" value="BLL3101 PROTEIN"/>
    <property type="match status" value="1"/>
</dbReference>
<dbReference type="InterPro" id="IPR037049">
    <property type="entry name" value="DUF1214_C_sf"/>
</dbReference>